<sequence>MLACGGAEKGAPVQSSEMSRSSSRHALGQKAEAGFVFEACIKPAQTRRSARVLSDSLVAHDDPHWLTTSRLLGYSRSQCSAPRYTLGNGDKIAPSSHGWETYRWCCWQLPAYGGNGCKDFPRWLATTTMRFPSTLTGSENARRRYIIAFELYHGTLRGILRADPSGHTSPAVSKHDYPLMIRATFLTVPALMERAYVDYLLAIITEHRD</sequence>
<organism evidence="2 3">
    <name type="scientific">Dothidotthia symphoricarpi CBS 119687</name>
    <dbReference type="NCBI Taxonomy" id="1392245"/>
    <lineage>
        <taxon>Eukaryota</taxon>
        <taxon>Fungi</taxon>
        <taxon>Dikarya</taxon>
        <taxon>Ascomycota</taxon>
        <taxon>Pezizomycotina</taxon>
        <taxon>Dothideomycetes</taxon>
        <taxon>Pleosporomycetidae</taxon>
        <taxon>Pleosporales</taxon>
        <taxon>Dothidotthiaceae</taxon>
        <taxon>Dothidotthia</taxon>
    </lineage>
</organism>
<dbReference type="AlphaFoldDB" id="A0A6A5ZXG3"/>
<proteinExistence type="predicted"/>
<dbReference type="RefSeq" id="XP_033517998.1">
    <property type="nucleotide sequence ID" value="XM_033662174.1"/>
</dbReference>
<dbReference type="Proteomes" id="UP000799771">
    <property type="component" value="Unassembled WGS sequence"/>
</dbReference>
<dbReference type="EMBL" id="ML977524">
    <property type="protein sequence ID" value="KAF2123604.1"/>
    <property type="molecule type" value="Genomic_DNA"/>
</dbReference>
<dbReference type="GeneID" id="54402606"/>
<name>A0A6A5ZXG3_9PLEO</name>
<feature type="region of interest" description="Disordered" evidence="1">
    <location>
        <begin position="1"/>
        <end position="24"/>
    </location>
</feature>
<keyword evidence="3" id="KW-1185">Reference proteome</keyword>
<evidence type="ECO:0000256" key="1">
    <source>
        <dbReference type="SAM" id="MobiDB-lite"/>
    </source>
</evidence>
<protein>
    <submittedName>
        <fullName evidence="2">Uncharacterized protein</fullName>
    </submittedName>
</protein>
<accession>A0A6A5ZXG3</accession>
<reference evidence="2" key="1">
    <citation type="journal article" date="2020" name="Stud. Mycol.">
        <title>101 Dothideomycetes genomes: a test case for predicting lifestyles and emergence of pathogens.</title>
        <authorList>
            <person name="Haridas S."/>
            <person name="Albert R."/>
            <person name="Binder M."/>
            <person name="Bloem J."/>
            <person name="Labutti K."/>
            <person name="Salamov A."/>
            <person name="Andreopoulos B."/>
            <person name="Baker S."/>
            <person name="Barry K."/>
            <person name="Bills G."/>
            <person name="Bluhm B."/>
            <person name="Cannon C."/>
            <person name="Castanera R."/>
            <person name="Culley D."/>
            <person name="Daum C."/>
            <person name="Ezra D."/>
            <person name="Gonzalez J."/>
            <person name="Henrissat B."/>
            <person name="Kuo A."/>
            <person name="Liang C."/>
            <person name="Lipzen A."/>
            <person name="Lutzoni F."/>
            <person name="Magnuson J."/>
            <person name="Mondo S."/>
            <person name="Nolan M."/>
            <person name="Ohm R."/>
            <person name="Pangilinan J."/>
            <person name="Park H.-J."/>
            <person name="Ramirez L."/>
            <person name="Alfaro M."/>
            <person name="Sun H."/>
            <person name="Tritt A."/>
            <person name="Yoshinaga Y."/>
            <person name="Zwiers L.-H."/>
            <person name="Turgeon B."/>
            <person name="Goodwin S."/>
            <person name="Spatafora J."/>
            <person name="Crous P."/>
            <person name="Grigoriev I."/>
        </authorList>
    </citation>
    <scope>NUCLEOTIDE SEQUENCE</scope>
    <source>
        <strain evidence="2">CBS 119687</strain>
    </source>
</reference>
<gene>
    <name evidence="2" type="ORF">P153DRAFT_148179</name>
</gene>
<evidence type="ECO:0000313" key="3">
    <source>
        <dbReference type="Proteomes" id="UP000799771"/>
    </source>
</evidence>
<evidence type="ECO:0000313" key="2">
    <source>
        <dbReference type="EMBL" id="KAF2123604.1"/>
    </source>
</evidence>